<dbReference type="InterPro" id="IPR003362">
    <property type="entry name" value="Bact_transf"/>
</dbReference>
<reference evidence="5" key="1">
    <citation type="journal article" date="2019" name="Int. J. Syst. Evol. Microbiol.">
        <title>The Global Catalogue of Microorganisms (GCM) 10K type strain sequencing project: providing services to taxonomists for standard genome sequencing and annotation.</title>
        <authorList>
            <consortium name="The Broad Institute Genomics Platform"/>
            <consortium name="The Broad Institute Genome Sequencing Center for Infectious Disease"/>
            <person name="Wu L."/>
            <person name="Ma J."/>
        </authorList>
    </citation>
    <scope>NUCLEOTIDE SEQUENCE [LARGE SCALE GENOMIC DNA]</scope>
    <source>
        <strain evidence="5">JCM 12165</strain>
    </source>
</reference>
<feature type="domain" description="Bacterial sugar transferase" evidence="3">
    <location>
        <begin position="7"/>
        <end position="187"/>
    </location>
</feature>
<dbReference type="PANTHER" id="PTHR30576">
    <property type="entry name" value="COLANIC BIOSYNTHESIS UDP-GLUCOSE LIPID CARRIER TRANSFERASE"/>
    <property type="match status" value="1"/>
</dbReference>
<keyword evidence="5" id="KW-1185">Reference proteome</keyword>
<comment type="similarity">
    <text evidence="1">Belongs to the bacterial sugar transferase family.</text>
</comment>
<evidence type="ECO:0000313" key="4">
    <source>
        <dbReference type="EMBL" id="MFC4737852.1"/>
    </source>
</evidence>
<evidence type="ECO:0000259" key="3">
    <source>
        <dbReference type="Pfam" id="PF02397"/>
    </source>
</evidence>
<evidence type="ECO:0000313" key="5">
    <source>
        <dbReference type="Proteomes" id="UP001595896"/>
    </source>
</evidence>
<dbReference type="GO" id="GO:0016740">
    <property type="term" value="F:transferase activity"/>
    <property type="evidence" value="ECO:0007669"/>
    <property type="project" value="UniProtKB-KW"/>
</dbReference>
<keyword evidence="2" id="KW-0812">Transmembrane</keyword>
<evidence type="ECO:0000256" key="2">
    <source>
        <dbReference type="SAM" id="Phobius"/>
    </source>
</evidence>
<protein>
    <submittedName>
        <fullName evidence="4">Sugar transferase</fullName>
    </submittedName>
</protein>
<dbReference type="Pfam" id="PF02397">
    <property type="entry name" value="Bac_transf"/>
    <property type="match status" value="1"/>
</dbReference>
<gene>
    <name evidence="4" type="ORF">ACFO4L_14825</name>
</gene>
<keyword evidence="4" id="KW-0808">Transferase</keyword>
<sequence length="210" mass="24239">MYKKYIKLLLDYIISIIACVILMPLFLIVSILIKLEDKGPIFYFANRIGQNSKKYNMIKFRSMKVNATDIRNIDGSTYNSNKDPRVTRTGKLLRETSIDEIPQIINVLKGEMSLIGPRASTWDALNSFQADEVDKMKVKPGISGYTQAYYRNGVSLRDKRLKDAWYANNVSFILDMRIFLKTIFTVINRENIYTNSKVDAETNKHDKTTD</sequence>
<comment type="caution">
    <text evidence="4">The sequence shown here is derived from an EMBL/GenBank/DDBJ whole genome shotgun (WGS) entry which is preliminary data.</text>
</comment>
<organism evidence="4 5">
    <name type="scientific">Bacillus daqingensis</name>
    <dbReference type="NCBI Taxonomy" id="872396"/>
    <lineage>
        <taxon>Bacteria</taxon>
        <taxon>Bacillati</taxon>
        <taxon>Bacillota</taxon>
        <taxon>Bacilli</taxon>
        <taxon>Bacillales</taxon>
        <taxon>Bacillaceae</taxon>
        <taxon>Bacillus</taxon>
    </lineage>
</organism>
<dbReference type="Proteomes" id="UP001595896">
    <property type="component" value="Unassembled WGS sequence"/>
</dbReference>
<feature type="transmembrane region" description="Helical" evidence="2">
    <location>
        <begin position="12"/>
        <end position="33"/>
    </location>
</feature>
<dbReference type="RefSeq" id="WP_377910438.1">
    <property type="nucleotide sequence ID" value="NZ_JBHSGK010000019.1"/>
</dbReference>
<keyword evidence="2" id="KW-1133">Transmembrane helix</keyword>
<name>A0ABV9NX26_9BACI</name>
<dbReference type="PANTHER" id="PTHR30576:SF0">
    <property type="entry name" value="UNDECAPRENYL-PHOSPHATE N-ACETYLGALACTOSAMINYL 1-PHOSPHATE TRANSFERASE-RELATED"/>
    <property type="match status" value="1"/>
</dbReference>
<keyword evidence="2" id="KW-0472">Membrane</keyword>
<accession>A0ABV9NX26</accession>
<proteinExistence type="inferred from homology"/>
<dbReference type="EMBL" id="JBHSGK010000019">
    <property type="protein sequence ID" value="MFC4737852.1"/>
    <property type="molecule type" value="Genomic_DNA"/>
</dbReference>
<evidence type="ECO:0000256" key="1">
    <source>
        <dbReference type="ARBA" id="ARBA00006464"/>
    </source>
</evidence>